<evidence type="ECO:0000256" key="1">
    <source>
        <dbReference type="SAM" id="Phobius"/>
    </source>
</evidence>
<name>A0A2N9DSY5_9LACO</name>
<keyword evidence="1" id="KW-0812">Transmembrane</keyword>
<keyword evidence="1" id="KW-0472">Membrane</keyword>
<evidence type="ECO:0000313" key="3">
    <source>
        <dbReference type="Proteomes" id="UP000238739"/>
    </source>
</evidence>
<protein>
    <submittedName>
        <fullName evidence="2">Uncharacterized protein</fullName>
    </submittedName>
</protein>
<proteinExistence type="predicted"/>
<dbReference type="EMBL" id="OGVC01000001">
    <property type="protein sequence ID" value="SPC35865.1"/>
    <property type="molecule type" value="Genomic_DNA"/>
</dbReference>
<comment type="caution">
    <text evidence="2">The sequence shown here is derived from an EMBL/GenBank/DDBJ whole genome shotgun (WGS) entry which is preliminary data.</text>
</comment>
<accession>A0A2N9DSY5</accession>
<keyword evidence="3" id="KW-1185">Reference proteome</keyword>
<evidence type="ECO:0000313" key="2">
    <source>
        <dbReference type="EMBL" id="SPC35865.1"/>
    </source>
</evidence>
<organism evidence="2 3">
    <name type="scientific">Latilactobacillus fuchuensis</name>
    <dbReference type="NCBI Taxonomy" id="164393"/>
    <lineage>
        <taxon>Bacteria</taxon>
        <taxon>Bacillati</taxon>
        <taxon>Bacillota</taxon>
        <taxon>Bacilli</taxon>
        <taxon>Lactobacillales</taxon>
        <taxon>Lactobacillaceae</taxon>
        <taxon>Latilactobacillus</taxon>
    </lineage>
</organism>
<keyword evidence="1" id="KW-1133">Transmembrane helix</keyword>
<gene>
    <name evidence="2" type="ORF">LFUMFP_10045</name>
</gene>
<reference evidence="2" key="1">
    <citation type="submission" date="2018-01" db="EMBL/GenBank/DDBJ databases">
        <authorList>
            <person name="Chaillou S."/>
        </authorList>
    </citation>
    <scope>NUCLEOTIDE SEQUENCE [LARGE SCALE GENOMIC DNA]</scope>
    <source>
        <strain evidence="2">MFPC41A2801</strain>
    </source>
</reference>
<feature type="transmembrane region" description="Helical" evidence="1">
    <location>
        <begin position="6"/>
        <end position="24"/>
    </location>
</feature>
<sequence length="58" mass="6489">MVTKRLIKRAFILIGGFGLNILLVQQLNLSNNSDKLILLMTLLVAGLIIERLLNEPTE</sequence>
<dbReference type="Proteomes" id="UP000238739">
    <property type="component" value="Unassembled WGS sequence"/>
</dbReference>
<feature type="transmembrane region" description="Helical" evidence="1">
    <location>
        <begin position="36"/>
        <end position="53"/>
    </location>
</feature>
<dbReference type="AlphaFoldDB" id="A0A2N9DSY5"/>